<dbReference type="Proteomes" id="UP000663855">
    <property type="component" value="Unassembled WGS sequence"/>
</dbReference>
<comment type="caution">
    <text evidence="9">Lacks conserved residue(s) required for the propagation of feature annotation.</text>
</comment>
<dbReference type="Pfam" id="PF14752">
    <property type="entry name" value="RBP_receptor"/>
    <property type="match status" value="1"/>
</dbReference>
<feature type="repeat" description="NHL" evidence="10">
    <location>
        <begin position="78"/>
        <end position="121"/>
    </location>
</feature>
<dbReference type="EMBL" id="CAJNOV010018477">
    <property type="protein sequence ID" value="CAF1620384.1"/>
    <property type="molecule type" value="Genomic_DNA"/>
</dbReference>
<dbReference type="SUPFAM" id="SSF101898">
    <property type="entry name" value="NHL repeat"/>
    <property type="match status" value="1"/>
</dbReference>
<evidence type="ECO:0000313" key="14">
    <source>
        <dbReference type="Proteomes" id="UP000663855"/>
    </source>
</evidence>
<evidence type="ECO:0000256" key="7">
    <source>
        <dbReference type="ARBA" id="ARBA00023136"/>
    </source>
</evidence>
<dbReference type="Gene3D" id="2.120.10.30">
    <property type="entry name" value="TolB, C-terminal domain"/>
    <property type="match status" value="1"/>
</dbReference>
<feature type="domain" description="EGF-like" evidence="12">
    <location>
        <begin position="265"/>
        <end position="302"/>
    </location>
</feature>
<protein>
    <recommendedName>
        <fullName evidence="12">EGF-like domain-containing protein</fullName>
    </recommendedName>
</protein>
<feature type="transmembrane region" description="Helical" evidence="11">
    <location>
        <begin position="312"/>
        <end position="334"/>
    </location>
</feature>
<dbReference type="InterPro" id="IPR026612">
    <property type="entry name" value="STRA6-like"/>
</dbReference>
<feature type="transmembrane region" description="Helical" evidence="11">
    <location>
        <begin position="432"/>
        <end position="450"/>
    </location>
</feature>
<feature type="transmembrane region" description="Helical" evidence="11">
    <location>
        <begin position="30"/>
        <end position="51"/>
    </location>
</feature>
<dbReference type="PANTHER" id="PTHR21444:SF15">
    <property type="entry name" value="RECEPTOR FOR RETINOL UPTAKE STRA6"/>
    <property type="match status" value="1"/>
</dbReference>
<dbReference type="Pfam" id="PF01436">
    <property type="entry name" value="NHL"/>
    <property type="match status" value="2"/>
</dbReference>
<organism evidence="13 14">
    <name type="scientific">Rotaria magnacalcarata</name>
    <dbReference type="NCBI Taxonomy" id="392030"/>
    <lineage>
        <taxon>Eukaryota</taxon>
        <taxon>Metazoa</taxon>
        <taxon>Spiralia</taxon>
        <taxon>Gnathifera</taxon>
        <taxon>Rotifera</taxon>
        <taxon>Eurotatoria</taxon>
        <taxon>Bdelloidea</taxon>
        <taxon>Philodinida</taxon>
        <taxon>Philodinidae</taxon>
        <taxon>Rotaria</taxon>
    </lineage>
</organism>
<dbReference type="AlphaFoldDB" id="A0A816C944"/>
<evidence type="ECO:0000256" key="3">
    <source>
        <dbReference type="ARBA" id="ARBA00022475"/>
    </source>
</evidence>
<dbReference type="GO" id="GO:0071939">
    <property type="term" value="P:vitamin A import into cell"/>
    <property type="evidence" value="ECO:0007669"/>
    <property type="project" value="TreeGrafter"/>
</dbReference>
<evidence type="ECO:0000256" key="11">
    <source>
        <dbReference type="SAM" id="Phobius"/>
    </source>
</evidence>
<dbReference type="GO" id="GO:0005886">
    <property type="term" value="C:plasma membrane"/>
    <property type="evidence" value="ECO:0007669"/>
    <property type="project" value="UniProtKB-SubCell"/>
</dbReference>
<feature type="transmembrane region" description="Helical" evidence="11">
    <location>
        <begin position="372"/>
        <end position="392"/>
    </location>
</feature>
<keyword evidence="7 11" id="KW-0472">Membrane</keyword>
<name>A0A816C944_9BILA</name>
<keyword evidence="2" id="KW-0813">Transport</keyword>
<dbReference type="PROSITE" id="PS51125">
    <property type="entry name" value="NHL"/>
    <property type="match status" value="2"/>
</dbReference>
<evidence type="ECO:0000256" key="10">
    <source>
        <dbReference type="PROSITE-ProRule" id="PRU00504"/>
    </source>
</evidence>
<feature type="transmembrane region" description="Helical" evidence="11">
    <location>
        <begin position="655"/>
        <end position="678"/>
    </location>
</feature>
<gene>
    <name evidence="13" type="ORF">CJN711_LOCUS37825</name>
</gene>
<dbReference type="InterPro" id="IPR001258">
    <property type="entry name" value="NHL_repeat"/>
</dbReference>
<keyword evidence="5" id="KW-0677">Repeat</keyword>
<dbReference type="InterPro" id="IPR000742">
    <property type="entry name" value="EGF"/>
</dbReference>
<dbReference type="InterPro" id="IPR011042">
    <property type="entry name" value="6-blade_b-propeller_TolB-like"/>
</dbReference>
<comment type="caution">
    <text evidence="13">The sequence shown here is derived from an EMBL/GenBank/DDBJ whole genome shotgun (WGS) entry which is preliminary data.</text>
</comment>
<dbReference type="PANTHER" id="PTHR21444">
    <property type="entry name" value="COILED-COIL DOMAIN-CONTAINING PROTEIN 180"/>
    <property type="match status" value="1"/>
</dbReference>
<keyword evidence="4 11" id="KW-0812">Transmembrane</keyword>
<evidence type="ECO:0000256" key="8">
    <source>
        <dbReference type="ARBA" id="ARBA00023170"/>
    </source>
</evidence>
<feature type="transmembrane region" description="Helical" evidence="11">
    <location>
        <begin position="737"/>
        <end position="755"/>
    </location>
</feature>
<evidence type="ECO:0000259" key="12">
    <source>
        <dbReference type="PROSITE" id="PS50026"/>
    </source>
</evidence>
<evidence type="ECO:0000256" key="1">
    <source>
        <dbReference type="ARBA" id="ARBA00004651"/>
    </source>
</evidence>
<dbReference type="PROSITE" id="PS50026">
    <property type="entry name" value="EGF_3"/>
    <property type="match status" value="1"/>
</dbReference>
<sequence length="929" mass="105213">MFQKEGNIIRHPKDLRQDNEDKKKIFPKGWIISIVTLLILIILAVGIYLIIHFTSRIASTTNIVNPSIRWNTTGITVAGVGGSPGNNSSQLNTPADVSVDFSNTLYIADYGNNRIQKWLSGASNGITVAGQASGISGSNATDLQHPAGILVDLTGNIYIADTNNHRIQFWAKGALSGVTIAGTAVHNIVRWILGDNSWTQVAGISGIQGNSSSLLNLPMGVTFDPMGNMIHFALLDCQYRRRFRSRTSAMSIVLILFCVLMNAVNGQNCSVYNPCGRNGYCTYEDEEPICECKFWWIGTFCNELTNSGKQVIILGSLLGVLIITFHSLNIFHLYRQRKRQPKKATKKVQSNDPTILDIAVGQMKRSAGVTSCIIAVLIVIVAGGTLVAKWSLLQPIHTELVNRAGNESSLAARFDYYGTGSTLLAIQLCTDIPRYLCLAYVSIKLPFLLIDKIRQRLKRSSMSDKERMMMKLTREERILLRISDPGSPDMLYVRNLFRQTDQRPRSHHLIARLLPKFIYEWRDDFTFSTRILCIYSSIILLLFFITVQACVIILPKLNSFQKSLQSTIDLFSTSSEDGNDDQPVDPATTQFPVPSLQRVYILAVVTTVLLITIQLLTLLANIRRNLFQAFRGDDSEIPRRQRSRYISYSAGNIHFGGYCIGYLIWGFILLAFFAIILWTCVEAFINFSSVRLIETLLKSIIPSLLFIYFKQYLNKLLARYVFLQHGGQVLAINNRRILMIFIYFSLFLDAFLGFISSITRLLLSVFYGIIYMCRLDYSPLGRKLELMDGGFSAYCGYIHTECCHRHPVMLIFASHLFTQFKMNQYKQIEHLGQLSDPDRLMYAQRQKKSLRAIRKWNLGVFLIRNPMIAFFRKAYLKQLDVDDLHALTDLDGDANNRNQRLAIYHRRGSVAGLSVIEETNAELHKQQRF</sequence>
<feature type="disulfide bond" evidence="9">
    <location>
        <begin position="292"/>
        <end position="301"/>
    </location>
</feature>
<keyword evidence="8" id="KW-0675">Receptor</keyword>
<dbReference type="PROSITE" id="PS00022">
    <property type="entry name" value="EGF_1"/>
    <property type="match status" value="1"/>
</dbReference>
<feature type="transmembrane region" description="Helical" evidence="11">
    <location>
        <begin position="690"/>
        <end position="709"/>
    </location>
</feature>
<evidence type="ECO:0000256" key="2">
    <source>
        <dbReference type="ARBA" id="ARBA00022448"/>
    </source>
</evidence>
<comment type="subcellular location">
    <subcellularLocation>
        <location evidence="1">Cell membrane</location>
        <topology evidence="1">Multi-pass membrane protein</topology>
    </subcellularLocation>
</comment>
<evidence type="ECO:0000313" key="13">
    <source>
        <dbReference type="EMBL" id="CAF1620384.1"/>
    </source>
</evidence>
<proteinExistence type="predicted"/>
<feature type="repeat" description="NHL" evidence="10">
    <location>
        <begin position="130"/>
        <end position="173"/>
    </location>
</feature>
<keyword evidence="9" id="KW-0245">EGF-like domain</keyword>
<keyword evidence="9" id="KW-1015">Disulfide bond</keyword>
<feature type="transmembrane region" description="Helical" evidence="11">
    <location>
        <begin position="532"/>
        <end position="554"/>
    </location>
</feature>
<keyword evidence="3" id="KW-1003">Cell membrane</keyword>
<dbReference type="GO" id="GO:0034632">
    <property type="term" value="F:retinol transmembrane transporter activity"/>
    <property type="evidence" value="ECO:0007669"/>
    <property type="project" value="InterPro"/>
</dbReference>
<accession>A0A816C944</accession>
<evidence type="ECO:0000256" key="4">
    <source>
        <dbReference type="ARBA" id="ARBA00022692"/>
    </source>
</evidence>
<keyword evidence="6 11" id="KW-1133">Transmembrane helix</keyword>
<feature type="transmembrane region" description="Helical" evidence="11">
    <location>
        <begin position="247"/>
        <end position="264"/>
    </location>
</feature>
<evidence type="ECO:0000256" key="6">
    <source>
        <dbReference type="ARBA" id="ARBA00022989"/>
    </source>
</evidence>
<dbReference type="GO" id="GO:0038023">
    <property type="term" value="F:signaling receptor activity"/>
    <property type="evidence" value="ECO:0007669"/>
    <property type="project" value="InterPro"/>
</dbReference>
<evidence type="ECO:0000256" key="5">
    <source>
        <dbReference type="ARBA" id="ARBA00022737"/>
    </source>
</evidence>
<reference evidence="13" key="1">
    <citation type="submission" date="2021-02" db="EMBL/GenBank/DDBJ databases">
        <authorList>
            <person name="Nowell W R."/>
        </authorList>
    </citation>
    <scope>NUCLEOTIDE SEQUENCE</scope>
</reference>
<feature type="transmembrane region" description="Helical" evidence="11">
    <location>
        <begin position="599"/>
        <end position="622"/>
    </location>
</feature>
<evidence type="ECO:0000256" key="9">
    <source>
        <dbReference type="PROSITE-ProRule" id="PRU00076"/>
    </source>
</evidence>